<dbReference type="EC" id="2.7.11.1" evidence="4"/>
<dbReference type="PANTHER" id="PTHR11139">
    <property type="entry name" value="ATAXIA TELANGIECTASIA MUTATED ATM -RELATED"/>
    <property type="match status" value="1"/>
</dbReference>
<dbReference type="Pfam" id="PF02260">
    <property type="entry name" value="FATC"/>
    <property type="match status" value="1"/>
</dbReference>
<evidence type="ECO:0000256" key="17">
    <source>
        <dbReference type="ARBA" id="ARBA00029679"/>
    </source>
</evidence>
<keyword evidence="8" id="KW-0547">Nucleotide-binding</keyword>
<dbReference type="GO" id="GO:0004674">
    <property type="term" value="F:protein serine/threonine kinase activity"/>
    <property type="evidence" value="ECO:0007669"/>
    <property type="project" value="UniProtKB-KW"/>
</dbReference>
<keyword evidence="25" id="KW-1185">Reference proteome</keyword>
<evidence type="ECO:0000256" key="10">
    <source>
        <dbReference type="ARBA" id="ARBA00022777"/>
    </source>
</evidence>
<sequence length="2476" mass="278484">MASTFHGNLPTAGVHALRRDDTQPPPSTLAAQLVETISTSTSTKSTKSSENGELKKLFATIEHIKNNPDLLQTPEDRIAHNHMLIYVYFRAVLDALRPDDPFLDKDRIRGEASKAIHFFRLAVVETPQVLTCSADEGQFLFRGSEALWTWAFPKVFRLLGHPQYLGLSEPVETLFHSIFKVVSTSGQLASIAPSLILYLKEIVKDILHALQKKADTPTSQNSAINLELPSHQVFKRVDPDTSGSKSPSTSSRRRITYKLTNPSHCLRQVLILLSILSGPLAREATAAGLSEHAPWLLDSLYALCNAQVQWDPPIEVAIVPLIQIALSFACRNVANGNTKSIIQGKACIVLSFLIAELATRPAELLGGGDAPKVARTSLCQSIICLTKTSISNKAISRLVAAHVVGHCEYLSVQVPELGPGTDFARAALLLREASAPQMPKGFDQNVRPQCFKDEDLRRRVESLHLNYEPDSSHEVAPDKKRPKVASGDTSLAMLSEHIFQIISPDTAEGSFEEVIVDGFSNMNDDKKCEIVELLGRAPCAADGTLSFHTLETKAQPTMSCSFCSGPKATTSLPPDCTNSRAKSEAYSAFARLIELPAFQQCRRPRVVAMMALRRFILHSTEPAFLNIQGSPLASWCVRSLKSSIRELRIAAGYVLYPRIPVLLEVRDLEITLIEGKIERGLSANIMSVMSRNIESLMPFLRTISDSSPPHYQETCIMAWGQFGRVAPDQELNLILLKLVEYLGHENVVLMALAFQELSNIAAARNMSTLKLFEPFWRGLAHFVVKDVITKPQTSTLMADLLGISVNELLVLVHHHALPWLVLQGKRDVIERISRARKDDEIHSAIVDSANFGHILALLLIQPVEDIAAFTVAKLADISPYFEQFELQQLVRSELVPIALELFKLAAEGNDTRKLVVRNALTQIASIVVIPGESRHRKGNLVGRFLQPQVLGLMTRLTDVINVVAFGRPPTLEQRLCLQAMEEMIRTCKAHVRVARPQISACLLAAMAIHGLRQSAFSCWATMLHNLEEEDVDVLLETTFFIIIHYWPVSDEVTQQRMEELVRTLLQKHLAVIESEINRIPSLDKVPELKPLEASLQPLRVPLDKRTAFHIFAERITHEHSGVVMLALDELIAYLKLNQDYLQTTTISENPDPVVKALFRALLDCASRHNGVNLDIARLCTECIGLIGCIDSNRVEAPREQKSIVVLDNFENDDDRRHFGFYVLTEVLVKSFLSATDLRRQGFLSYAIQELLERCDIKTAVLNQDLGSRGGSADLYRKWKELPISVQEVLTPFLNSRYMLGAMAPVPIQYPIFCPGKSYGTWIVSFVLDLLRKPQNANASLVFEPLTRVTRLKDPSVPEFLLPYVVSHIIISQDTPHELRENAINEITAILHHEIPATATPDERQDMKLFYEALFRILDYLRRWVHARQARTKNAPKNDPAISRVQDFLDRTPSQMIAQRALDCEQYSRALFYLEYHMQEGKLHGDEHSKMMERLQDIYAHIDEPDGLEGLSAQMQNLDINQQVLSHRKAGRWTAAQTWYEIRLAAEPDNSDVQHDLLTCLKQTGQHDVLLSYVEGMHLQSGTQTKIVPFAVEASWATNRWESLSKYLDLAKASDAAYADFDVAIGEVFRDLQLGRTDNLIPAINSIRERIAASMGFTETASLQACHDIMLRCHILTDLELILSKPALSQASGEVDNRQTLNILRRRLDVLGAYVEDKQYLLSIQRAAMELQRPSYSDLDISSLWMSSARLARKSNSPHQSYNAVLHASKLGDRSSAIENAKLLWKDGHHRKAIQILSGAIENNELVTQEEMDSIPASRAVDCPQRLLKARGELLLAKWLDSTGAHHAAALREKYQKPPLTHTPWEKGHYYLGKHYKKLLEWQKTLSPDDQSDVYLTGELARVLIENYFRALNYGTKYLYQTLPRILTLWLELAAQLDKAPEGKHSVSRELYRRRTEQLNKLHTSLDKWRARLPAYIFYTALPQIVARIAHPNKDAFTRLADIIVKVVEAHPRQALWSLFGVMTTKQKSDRQIRGQEIIRRLKANTTRVDSTKFSLREIIRKGERLAEQLLLACHNGDFQSNRTVKASIVRDLCFNHGCTPCPLVVPIEACLTATLPTVTDNLKSHEAFSRDVVMVDSFLDEVLVLGSLAKPRRLTARGSDGNLYPLLIKPKDDLRTDQRLMEFNSMINRALKRDAESSKRQLYVRTYAVTPLNEECGIIEWIDGLKTLRDALLALYTARNISPDYNVIRNMMREAASSTKNISIFTEGVLGMFPAVLHLWFSNQFPDPSAWFSARIRYTRSCAVMSMVGTILGLGDRHGENVLLEEGNGGVFHVDFNCLFDKGTTFAQPERVPFRLTHNMVAAMGIYGYEGPFRQCSELTLSILRQHEETLMTILEAFIYDPTLDLQKEKKPARRGDGGVKFYPQGVVDNIKRKVRGLMRDQSIPLGVEGQVDELIKQATDPMNLAAMYIGWCPFL</sequence>
<evidence type="ECO:0000256" key="8">
    <source>
        <dbReference type="ARBA" id="ARBA00022741"/>
    </source>
</evidence>
<keyword evidence="15" id="KW-0469">Meiosis</keyword>
<dbReference type="STRING" id="41688.A0A2N3NAE2"/>
<dbReference type="EMBL" id="NLAX01000010">
    <property type="protein sequence ID" value="PKS09400.1"/>
    <property type="molecule type" value="Genomic_DNA"/>
</dbReference>
<dbReference type="Gene3D" id="3.30.1010.10">
    <property type="entry name" value="Phosphatidylinositol 3-kinase Catalytic Subunit, Chain A, domain 4"/>
    <property type="match status" value="1"/>
</dbReference>
<evidence type="ECO:0000256" key="19">
    <source>
        <dbReference type="ARBA" id="ARBA00033001"/>
    </source>
</evidence>
<evidence type="ECO:0000259" key="23">
    <source>
        <dbReference type="PROSITE" id="PS51190"/>
    </source>
</evidence>
<dbReference type="Proteomes" id="UP000233524">
    <property type="component" value="Unassembled WGS sequence"/>
</dbReference>
<feature type="domain" description="FAT" evidence="22">
    <location>
        <begin position="1455"/>
        <end position="2024"/>
    </location>
</feature>
<dbReference type="GO" id="GO:0000723">
    <property type="term" value="P:telomere maintenance"/>
    <property type="evidence" value="ECO:0007669"/>
    <property type="project" value="TreeGrafter"/>
</dbReference>
<comment type="function">
    <text evidence="16">Serine/threonine protein kinase which activates checkpoint signaling upon genotoxic stresses such as ionizing radiation (IR), ultraviolet light (UV), or DNA replication stalling, thereby acting as a DNA damage sensor. Recognizes the substrate consensus sequence [ST]-Q. Phosphorylates histone H2A to form H2AS128ph (gamma-H2A) at sites of DNA damage, involved in the regulation of DNA damage response mechanism. Required for the control of telomere length and genome stability.</text>
</comment>
<dbReference type="InterPro" id="IPR003151">
    <property type="entry name" value="PIK-rel_kinase_FAT"/>
</dbReference>
<evidence type="ECO:0000256" key="9">
    <source>
        <dbReference type="ARBA" id="ARBA00022763"/>
    </source>
</evidence>
<evidence type="ECO:0000256" key="6">
    <source>
        <dbReference type="ARBA" id="ARBA00022527"/>
    </source>
</evidence>
<comment type="similarity">
    <text evidence="2">Belongs to the PI3/PI4-kinase family. ATM subfamily.</text>
</comment>
<dbReference type="Pfam" id="PF25030">
    <property type="entry name" value="M-HEAT_ATR"/>
    <property type="match status" value="1"/>
</dbReference>
<keyword evidence="7" id="KW-0808">Transferase</keyword>
<dbReference type="GO" id="GO:0005634">
    <property type="term" value="C:nucleus"/>
    <property type="evidence" value="ECO:0007669"/>
    <property type="project" value="UniProtKB-SubCell"/>
</dbReference>
<dbReference type="Gene3D" id="1.10.1070.11">
    <property type="entry name" value="Phosphatidylinositol 3-/4-kinase, catalytic domain"/>
    <property type="match status" value="1"/>
</dbReference>
<evidence type="ECO:0000256" key="14">
    <source>
        <dbReference type="ARBA" id="ARBA00023242"/>
    </source>
</evidence>
<keyword evidence="10" id="KW-0418">Kinase</keyword>
<dbReference type="Pfam" id="PF08064">
    <property type="entry name" value="UME"/>
    <property type="match status" value="1"/>
</dbReference>
<dbReference type="Pfam" id="PF00454">
    <property type="entry name" value="PI3_PI4_kinase"/>
    <property type="match status" value="1"/>
</dbReference>
<keyword evidence="13" id="KW-0234">DNA repair</keyword>
<feature type="domain" description="FATC" evidence="23">
    <location>
        <begin position="2444"/>
        <end position="2476"/>
    </location>
</feature>
<evidence type="ECO:0000259" key="21">
    <source>
        <dbReference type="PROSITE" id="PS50290"/>
    </source>
</evidence>
<evidence type="ECO:0000256" key="20">
    <source>
        <dbReference type="SAM" id="MobiDB-lite"/>
    </source>
</evidence>
<evidence type="ECO:0000256" key="13">
    <source>
        <dbReference type="ARBA" id="ARBA00023204"/>
    </source>
</evidence>
<dbReference type="Pfam" id="PF25385">
    <property type="entry name" value="HEAT_MEC1_N"/>
    <property type="match status" value="1"/>
</dbReference>
<dbReference type="PROSITE" id="PS51190">
    <property type="entry name" value="FATC"/>
    <property type="match status" value="1"/>
</dbReference>
<dbReference type="SMART" id="SM00802">
    <property type="entry name" value="UME"/>
    <property type="match status" value="1"/>
</dbReference>
<dbReference type="InterPro" id="IPR000403">
    <property type="entry name" value="PI3/4_kinase_cat_dom"/>
</dbReference>
<evidence type="ECO:0000259" key="22">
    <source>
        <dbReference type="PROSITE" id="PS51189"/>
    </source>
</evidence>
<dbReference type="InterPro" id="IPR003152">
    <property type="entry name" value="FATC_dom"/>
</dbReference>
<evidence type="ECO:0000313" key="24">
    <source>
        <dbReference type="EMBL" id="PKS09400.1"/>
    </source>
</evidence>
<dbReference type="PROSITE" id="PS50290">
    <property type="entry name" value="PI3_4_KINASE_3"/>
    <property type="match status" value="1"/>
</dbReference>
<evidence type="ECO:0000256" key="16">
    <source>
        <dbReference type="ARBA" id="ARBA00025079"/>
    </source>
</evidence>
<evidence type="ECO:0000256" key="11">
    <source>
        <dbReference type="ARBA" id="ARBA00022840"/>
    </source>
</evidence>
<dbReference type="GO" id="GO:0005524">
    <property type="term" value="F:ATP binding"/>
    <property type="evidence" value="ECO:0007669"/>
    <property type="project" value="UniProtKB-KW"/>
</dbReference>
<accession>A0A2N3NAE2</accession>
<dbReference type="VEuPathDB" id="FungiDB:jhhlp_004015"/>
<dbReference type="InterPro" id="IPR011009">
    <property type="entry name" value="Kinase-like_dom_sf"/>
</dbReference>
<dbReference type="InterPro" id="IPR036940">
    <property type="entry name" value="PI3/4_kinase_cat_sf"/>
</dbReference>
<reference evidence="24 25" key="1">
    <citation type="journal article" date="2017" name="G3 (Bethesda)">
        <title>First Draft Genome Sequence of the Pathogenic Fungus Lomentospora prolificans (Formerly Scedosporium prolificans).</title>
        <authorList>
            <person name="Luo R."/>
            <person name="Zimin A."/>
            <person name="Workman R."/>
            <person name="Fan Y."/>
            <person name="Pertea G."/>
            <person name="Grossman N."/>
            <person name="Wear M.P."/>
            <person name="Jia B."/>
            <person name="Miller H."/>
            <person name="Casadevall A."/>
            <person name="Timp W."/>
            <person name="Zhang S.X."/>
            <person name="Salzberg S.L."/>
        </authorList>
    </citation>
    <scope>NUCLEOTIDE SEQUENCE [LARGE SCALE GENOMIC DNA]</scope>
    <source>
        <strain evidence="24 25">JHH-5317</strain>
    </source>
</reference>
<dbReference type="Pfam" id="PF02259">
    <property type="entry name" value="FAT"/>
    <property type="match status" value="1"/>
</dbReference>
<evidence type="ECO:0000256" key="5">
    <source>
        <dbReference type="ARBA" id="ARBA00021345"/>
    </source>
</evidence>
<keyword evidence="14" id="KW-0539">Nucleus</keyword>
<dbReference type="SMART" id="SM00146">
    <property type="entry name" value="PI3Kc"/>
    <property type="match status" value="1"/>
</dbReference>
<keyword evidence="9" id="KW-0227">DNA damage</keyword>
<dbReference type="PROSITE" id="PS51189">
    <property type="entry name" value="FAT"/>
    <property type="match status" value="1"/>
</dbReference>
<dbReference type="GO" id="GO:0000077">
    <property type="term" value="P:DNA damage checkpoint signaling"/>
    <property type="evidence" value="ECO:0007669"/>
    <property type="project" value="TreeGrafter"/>
</dbReference>
<evidence type="ECO:0000256" key="4">
    <source>
        <dbReference type="ARBA" id="ARBA00012513"/>
    </source>
</evidence>
<evidence type="ECO:0000256" key="12">
    <source>
        <dbReference type="ARBA" id="ARBA00022853"/>
    </source>
</evidence>
<dbReference type="CDD" id="cd00892">
    <property type="entry name" value="PIKKc_ATR"/>
    <property type="match status" value="1"/>
</dbReference>
<dbReference type="InterPro" id="IPR014009">
    <property type="entry name" value="PIK_FAT"/>
</dbReference>
<dbReference type="Pfam" id="PF23593">
    <property type="entry name" value="HEAT_ATR"/>
    <property type="match status" value="1"/>
</dbReference>
<dbReference type="InterPro" id="IPR057564">
    <property type="entry name" value="HEAT_ATR"/>
</dbReference>
<dbReference type="InterPro" id="IPR016024">
    <property type="entry name" value="ARM-type_fold"/>
</dbReference>
<proteinExistence type="inferred from homology"/>
<dbReference type="SMART" id="SM01343">
    <property type="entry name" value="FATC"/>
    <property type="match status" value="1"/>
</dbReference>
<organism evidence="24 25">
    <name type="scientific">Lomentospora prolificans</name>
    <dbReference type="NCBI Taxonomy" id="41688"/>
    <lineage>
        <taxon>Eukaryota</taxon>
        <taxon>Fungi</taxon>
        <taxon>Dikarya</taxon>
        <taxon>Ascomycota</taxon>
        <taxon>Pezizomycotina</taxon>
        <taxon>Sordariomycetes</taxon>
        <taxon>Hypocreomycetidae</taxon>
        <taxon>Microascales</taxon>
        <taxon>Microascaceae</taxon>
        <taxon>Lomentospora</taxon>
    </lineage>
</organism>
<keyword evidence="6" id="KW-0723">Serine/threonine-protein kinase</keyword>
<feature type="region of interest" description="Disordered" evidence="20">
    <location>
        <begin position="1"/>
        <end position="26"/>
    </location>
</feature>
<comment type="subunit">
    <text evidence="3">Associates with DNA double-strand breaks.</text>
</comment>
<protein>
    <recommendedName>
        <fullName evidence="5">Serine/threonine-protein kinase MEC1</fullName>
        <ecNumber evidence="4">2.7.11.1</ecNumber>
    </recommendedName>
    <alternativeName>
        <fullName evidence="19">ATR homolog</fullName>
    </alternativeName>
    <alternativeName>
        <fullName evidence="18">DNA-damage checkpoint kinase MEC1</fullName>
    </alternativeName>
    <alternativeName>
        <fullName evidence="17">Mitosis entry checkpoint protein 1</fullName>
    </alternativeName>
</protein>
<evidence type="ECO:0000256" key="1">
    <source>
        <dbReference type="ARBA" id="ARBA00004123"/>
    </source>
</evidence>
<evidence type="ECO:0000256" key="2">
    <source>
        <dbReference type="ARBA" id="ARBA00010769"/>
    </source>
</evidence>
<evidence type="ECO:0000256" key="15">
    <source>
        <dbReference type="ARBA" id="ARBA00023254"/>
    </source>
</evidence>
<name>A0A2N3NAE2_9PEZI</name>
<dbReference type="FunFam" id="1.10.1070.11:FF:000031">
    <property type="entry name" value="Phosphatidyl inositol 3-kinase"/>
    <property type="match status" value="1"/>
</dbReference>
<keyword evidence="11" id="KW-0067">ATP-binding</keyword>
<dbReference type="OrthoDB" id="381190at2759"/>
<dbReference type="InParanoid" id="A0A2N3NAE2"/>
<evidence type="ECO:0000256" key="18">
    <source>
        <dbReference type="ARBA" id="ARBA00030459"/>
    </source>
</evidence>
<keyword evidence="12" id="KW-0156">Chromatin regulator</keyword>
<dbReference type="SUPFAM" id="SSF56112">
    <property type="entry name" value="Protein kinase-like (PK-like)"/>
    <property type="match status" value="1"/>
</dbReference>
<dbReference type="SUPFAM" id="SSF48371">
    <property type="entry name" value="ARM repeat"/>
    <property type="match status" value="1"/>
</dbReference>
<dbReference type="InterPro" id="IPR056802">
    <property type="entry name" value="ATR-like_M-HEAT"/>
</dbReference>
<dbReference type="FunCoup" id="A0A2N3NAE2">
    <property type="interactions" value="1112"/>
</dbReference>
<evidence type="ECO:0000256" key="7">
    <source>
        <dbReference type="ARBA" id="ARBA00022679"/>
    </source>
</evidence>
<dbReference type="GO" id="GO:0006281">
    <property type="term" value="P:DNA repair"/>
    <property type="evidence" value="ECO:0007669"/>
    <property type="project" value="UniProtKB-KW"/>
</dbReference>
<dbReference type="InterPro" id="IPR050517">
    <property type="entry name" value="DDR_Repair_Kinase"/>
</dbReference>
<comment type="caution">
    <text evidence="24">The sequence shown here is derived from an EMBL/GenBank/DDBJ whole genome shotgun (WGS) entry which is preliminary data.</text>
</comment>
<gene>
    <name evidence="24" type="ORF">jhhlp_004015</name>
</gene>
<dbReference type="GO" id="GO:0005694">
    <property type="term" value="C:chromosome"/>
    <property type="evidence" value="ECO:0007669"/>
    <property type="project" value="TreeGrafter"/>
</dbReference>
<dbReference type="InterPro" id="IPR058681">
    <property type="entry name" value="HEAT_MEC1_N"/>
</dbReference>
<feature type="domain" description="PI3K/PI4K catalytic" evidence="21">
    <location>
        <begin position="2138"/>
        <end position="2460"/>
    </location>
</feature>
<dbReference type="InterPro" id="IPR012993">
    <property type="entry name" value="UME"/>
</dbReference>
<dbReference type="PANTHER" id="PTHR11139:SF125">
    <property type="entry name" value="SERINE_THREONINE-PROTEIN KINASE MEC1"/>
    <property type="match status" value="1"/>
</dbReference>
<comment type="subcellular location">
    <subcellularLocation>
        <location evidence="1">Nucleus</location>
    </subcellularLocation>
</comment>
<evidence type="ECO:0000256" key="3">
    <source>
        <dbReference type="ARBA" id="ARBA00011370"/>
    </source>
</evidence>
<evidence type="ECO:0000313" key="25">
    <source>
        <dbReference type="Proteomes" id="UP000233524"/>
    </source>
</evidence>